<organism evidence="2 3">
    <name type="scientific">Mariprofundus ferrooxydans PV-1</name>
    <dbReference type="NCBI Taxonomy" id="314345"/>
    <lineage>
        <taxon>Bacteria</taxon>
        <taxon>Pseudomonadati</taxon>
        <taxon>Pseudomonadota</taxon>
        <taxon>Candidatius Mariprofundia</taxon>
        <taxon>Mariprofundales</taxon>
        <taxon>Mariprofundaceae</taxon>
        <taxon>Mariprofundus</taxon>
    </lineage>
</organism>
<dbReference type="Proteomes" id="UP000005297">
    <property type="component" value="Unassembled WGS sequence"/>
</dbReference>
<feature type="signal peptide" evidence="1">
    <location>
        <begin position="1"/>
        <end position="22"/>
    </location>
</feature>
<dbReference type="InterPro" id="IPR014756">
    <property type="entry name" value="Ig_E-set"/>
</dbReference>
<gene>
    <name evidence="2" type="ORF">SPV1_09658</name>
</gene>
<sequence length="423" mass="46010">MKSLKTLILLLILFLPYANAHAAWWEFGRESSEPYFTSLQFNSLDSARLDEGMVLSPEDLQNGSIVVRGQAQVGRGNIGLVEISIDEGKTWEAAKLDDRGMFTWEFRPEIGHDYLFQIRAVSTTGVSTGAEENDFHLLVLSVNGTTEAKETFRKMLNAYMHKDRSGFMDLVSNSFEGNISALEDALTDDFRWLDSIAIQANITRVVSNHGVYELYFTYNRQVRSMRSGQFLKDSAASVVGFRRSVKGMKLVRMSAPLLFGVSDTANIATYVTGQAVGQNVLTLDPTTGNASLGSQGETASATSTSGTQFLALNQSYNFDTDSVANEGPGPAVQGDVKPEVGVVFTRNGVGSQRIPCPISSTSSAPAGGYIGQPYLLNAQAGSCFALEMLPGPRYALVEVVSYNAATGDMTFRYKYQPSGGRNF</sequence>
<dbReference type="EMBL" id="AATS01000005">
    <property type="protein sequence ID" value="EAU54951.1"/>
    <property type="molecule type" value="Genomic_DNA"/>
</dbReference>
<protein>
    <submittedName>
        <fullName evidence="2">Uncharacterized protein</fullName>
    </submittedName>
</protein>
<comment type="caution">
    <text evidence="2">The sequence shown here is derived from an EMBL/GenBank/DDBJ whole genome shotgun (WGS) entry which is preliminary data.</text>
</comment>
<dbReference type="STRING" id="314344.AL013_12850"/>
<dbReference type="InParanoid" id="Q0EZT3"/>
<dbReference type="OrthoDB" id="5523846at2"/>
<evidence type="ECO:0000256" key="1">
    <source>
        <dbReference type="SAM" id="SignalP"/>
    </source>
</evidence>
<evidence type="ECO:0000313" key="3">
    <source>
        <dbReference type="Proteomes" id="UP000005297"/>
    </source>
</evidence>
<keyword evidence="3" id="KW-1185">Reference proteome</keyword>
<accession>Q0EZT3</accession>
<evidence type="ECO:0000313" key="2">
    <source>
        <dbReference type="EMBL" id="EAU54951.1"/>
    </source>
</evidence>
<dbReference type="AlphaFoldDB" id="Q0EZT3"/>
<proteinExistence type="predicted"/>
<dbReference type="SUPFAM" id="SSF81296">
    <property type="entry name" value="E set domains"/>
    <property type="match status" value="1"/>
</dbReference>
<name>Q0EZT3_9PROT</name>
<dbReference type="HOGENOM" id="CLU_648602_0_0_0"/>
<dbReference type="RefSeq" id="WP_009849452.1">
    <property type="nucleotide sequence ID" value="NZ_DS022294.1"/>
</dbReference>
<dbReference type="Gene3D" id="2.60.40.650">
    <property type="match status" value="1"/>
</dbReference>
<feature type="chain" id="PRO_5004171314" evidence="1">
    <location>
        <begin position="23"/>
        <end position="423"/>
    </location>
</feature>
<dbReference type="eggNOG" id="ENOG5032UNE">
    <property type="taxonomic scope" value="Bacteria"/>
</dbReference>
<keyword evidence="1" id="KW-0732">Signal</keyword>
<reference evidence="2 3" key="1">
    <citation type="submission" date="2006-09" db="EMBL/GenBank/DDBJ databases">
        <authorList>
            <person name="Emerson D."/>
            <person name="Ferriera S."/>
            <person name="Johnson J."/>
            <person name="Kravitz S."/>
            <person name="Halpern A."/>
            <person name="Remington K."/>
            <person name="Beeson K."/>
            <person name="Tran B."/>
            <person name="Rogers Y.-H."/>
            <person name="Friedman R."/>
            <person name="Venter J.C."/>
        </authorList>
    </citation>
    <scope>NUCLEOTIDE SEQUENCE [LARGE SCALE GENOMIC DNA]</scope>
    <source>
        <strain evidence="2 3">PV-1</strain>
    </source>
</reference>